<gene>
    <name evidence="2" type="ORF">FNH13_05305</name>
</gene>
<dbReference type="Pfam" id="PF04122">
    <property type="entry name" value="CW_binding_2"/>
    <property type="match status" value="3"/>
</dbReference>
<organism evidence="2 3">
    <name type="scientific">Ornithinimicrobium ciconiae</name>
    <dbReference type="NCBI Taxonomy" id="2594265"/>
    <lineage>
        <taxon>Bacteria</taxon>
        <taxon>Bacillati</taxon>
        <taxon>Actinomycetota</taxon>
        <taxon>Actinomycetes</taxon>
        <taxon>Micrococcales</taxon>
        <taxon>Ornithinimicrobiaceae</taxon>
        <taxon>Ornithinimicrobium</taxon>
    </lineage>
</organism>
<dbReference type="PANTHER" id="PTHR30032:SF8">
    <property type="entry name" value="GERMINATION-SPECIFIC N-ACETYLMURAMOYL-L-ALANINE AMIDASE"/>
    <property type="match status" value="1"/>
</dbReference>
<evidence type="ECO:0000259" key="1">
    <source>
        <dbReference type="Pfam" id="PF19040"/>
    </source>
</evidence>
<accession>A0A516G8J3</accession>
<evidence type="ECO:0000313" key="3">
    <source>
        <dbReference type="Proteomes" id="UP000315395"/>
    </source>
</evidence>
<dbReference type="InterPro" id="IPR007253">
    <property type="entry name" value="Cell_wall-bd_2"/>
</dbReference>
<dbReference type="KEGG" id="orz:FNH13_05305"/>
<protein>
    <recommendedName>
        <fullName evidence="1">SGNH domain-containing protein</fullName>
    </recommendedName>
</protein>
<sequence>MTWGRTRSWWPGPDRSSWTVFVTVLLAAAITVSAPSGLGGLGTTAATASPAAAPVLSALDGTEDDLGARALKGDSWSRPAAEPQDFTRYGPVFPVSPPFDELHRNPVYYSDGCHAPRWRVTVVPGCTYGDTTSNVTVAVVGSSKIGQYFPALEEIALREGWSLRMYTKTACDFVMDAPPTPNYPQCDLYNTALREHLQNNPPDLAITGGMRTDTVDGYANAWRFLENLRASQIGAVWDTPVPLGDPDRCVAEALIDRADLTRCAQKLDSARSGNPGMREAAWRVKSASFINLRDWVCPESWLSPDCAMVVGRAQIYAEGSHLSQGYAATLTDPLHQRLHEAGIAQFRPSVDRVAGADRYATAALLSRDVTPGGRVLVASGTDYPDALAAAAKAGHTDGAVLLTRGTSLPQATREALIRLAPSEIVVAGGRSAISADVVQELQTLGAQVRRVEGPDRYATAAEISTLTPVRTEGVVYVATGTGFADALAAAAQAGQSEAAVLLVRPGSIPSATAEALRELRPRQIVVAGGNAAVSQQVVNELRGFATEGVERRGGANRYETAALLAQDTPPGGVLHVGVGSNFADSLAAAPASAAAQGAVLLVASGQVPGVTAEAIRALEPSRIVLAGGTAAVSEKVKRALIRLTP</sequence>
<proteinExistence type="predicted"/>
<evidence type="ECO:0000313" key="2">
    <source>
        <dbReference type="EMBL" id="QDO87838.1"/>
    </source>
</evidence>
<dbReference type="InterPro" id="IPR043968">
    <property type="entry name" value="SGNH"/>
</dbReference>
<dbReference type="PANTHER" id="PTHR30032">
    <property type="entry name" value="N-ACETYLMURAMOYL-L-ALANINE AMIDASE-RELATED"/>
    <property type="match status" value="1"/>
</dbReference>
<dbReference type="Proteomes" id="UP000315395">
    <property type="component" value="Chromosome"/>
</dbReference>
<dbReference type="EMBL" id="CP041616">
    <property type="protein sequence ID" value="QDO87838.1"/>
    <property type="molecule type" value="Genomic_DNA"/>
</dbReference>
<keyword evidence="3" id="KW-1185">Reference proteome</keyword>
<dbReference type="Pfam" id="PF19040">
    <property type="entry name" value="SGNH"/>
    <property type="match status" value="1"/>
</dbReference>
<name>A0A516G8J3_9MICO</name>
<reference evidence="2 3" key="1">
    <citation type="submission" date="2019-07" db="EMBL/GenBank/DDBJ databases">
        <title>complete genome sequencing of Ornithinimicrobium sp. H23M54.</title>
        <authorList>
            <person name="Bae J.-W."/>
            <person name="Lee S.-Y."/>
        </authorList>
    </citation>
    <scope>NUCLEOTIDE SEQUENCE [LARGE SCALE GENOMIC DNA]</scope>
    <source>
        <strain evidence="2 3">H23M54</strain>
    </source>
</reference>
<dbReference type="AlphaFoldDB" id="A0A516G8J3"/>
<dbReference type="InterPro" id="IPR051922">
    <property type="entry name" value="Bact_Sporulation_Assoc"/>
</dbReference>
<dbReference type="OrthoDB" id="4851366at2"/>
<feature type="domain" description="SGNH" evidence="1">
    <location>
        <begin position="121"/>
        <end position="333"/>
    </location>
</feature>